<name>X1TKL4_9ZZZZ</name>
<gene>
    <name evidence="6" type="ORF">S12H4_45015</name>
</gene>
<dbReference type="GO" id="GO:0006412">
    <property type="term" value="P:translation"/>
    <property type="evidence" value="ECO:0007669"/>
    <property type="project" value="InterPro"/>
</dbReference>
<dbReference type="Gene3D" id="3.90.470.10">
    <property type="entry name" value="Ribosomal protein L22/L17"/>
    <property type="match status" value="1"/>
</dbReference>
<organism evidence="6">
    <name type="scientific">marine sediment metagenome</name>
    <dbReference type="NCBI Taxonomy" id="412755"/>
    <lineage>
        <taxon>unclassified sequences</taxon>
        <taxon>metagenomes</taxon>
        <taxon>ecological metagenomes</taxon>
    </lineage>
</organism>
<comment type="similarity">
    <text evidence="1">Belongs to the universal ribosomal protein uL22 family.</text>
</comment>
<keyword evidence="2" id="KW-0699">rRNA-binding</keyword>
<dbReference type="SUPFAM" id="SSF54843">
    <property type="entry name" value="Ribosomal protein L22"/>
    <property type="match status" value="1"/>
</dbReference>
<proteinExistence type="inferred from homology"/>
<accession>X1TKL4</accession>
<evidence type="ECO:0000256" key="3">
    <source>
        <dbReference type="ARBA" id="ARBA00022884"/>
    </source>
</evidence>
<keyword evidence="5" id="KW-0687">Ribonucleoprotein</keyword>
<comment type="caution">
    <text evidence="6">The sequence shown here is derived from an EMBL/GenBank/DDBJ whole genome shotgun (WGS) entry which is preliminary data.</text>
</comment>
<dbReference type="HAMAP" id="MF_01331_B">
    <property type="entry name" value="Ribosomal_uL22_B"/>
    <property type="match status" value="1"/>
</dbReference>
<reference evidence="6" key="1">
    <citation type="journal article" date="2014" name="Front. Microbiol.">
        <title>High frequency of phylogenetically diverse reductive dehalogenase-homologous genes in deep subseafloor sedimentary metagenomes.</title>
        <authorList>
            <person name="Kawai M."/>
            <person name="Futagami T."/>
            <person name="Toyoda A."/>
            <person name="Takaki Y."/>
            <person name="Nishi S."/>
            <person name="Hori S."/>
            <person name="Arai W."/>
            <person name="Tsubouchi T."/>
            <person name="Morono Y."/>
            <person name="Uchiyama I."/>
            <person name="Ito T."/>
            <person name="Fujiyama A."/>
            <person name="Inagaki F."/>
            <person name="Takami H."/>
        </authorList>
    </citation>
    <scope>NUCLEOTIDE SEQUENCE</scope>
    <source>
        <strain evidence="6">Expedition CK06-06</strain>
    </source>
</reference>
<dbReference type="InterPro" id="IPR001063">
    <property type="entry name" value="Ribosomal_uL22"/>
</dbReference>
<evidence type="ECO:0000256" key="1">
    <source>
        <dbReference type="ARBA" id="ARBA00009451"/>
    </source>
</evidence>
<dbReference type="PROSITE" id="PS00464">
    <property type="entry name" value="RIBOSOMAL_L22"/>
    <property type="match status" value="1"/>
</dbReference>
<dbReference type="PANTHER" id="PTHR13501:SF8">
    <property type="entry name" value="LARGE RIBOSOMAL SUBUNIT PROTEIN UL22M"/>
    <property type="match status" value="1"/>
</dbReference>
<dbReference type="InterPro" id="IPR005727">
    <property type="entry name" value="Ribosomal_uL22_bac/chlpt-type"/>
</dbReference>
<evidence type="ECO:0000313" key="6">
    <source>
        <dbReference type="EMBL" id="GAJ05819.1"/>
    </source>
</evidence>
<dbReference type="GO" id="GO:0003735">
    <property type="term" value="F:structural constituent of ribosome"/>
    <property type="evidence" value="ECO:0007669"/>
    <property type="project" value="InterPro"/>
</dbReference>
<dbReference type="AlphaFoldDB" id="X1TKL4"/>
<dbReference type="InterPro" id="IPR036394">
    <property type="entry name" value="Ribosomal_uL22_sf"/>
</dbReference>
<dbReference type="CDD" id="cd00336">
    <property type="entry name" value="Ribosomal_L22"/>
    <property type="match status" value="1"/>
</dbReference>
<dbReference type="InterPro" id="IPR018260">
    <property type="entry name" value="Ribosomal_uL22_CS"/>
</dbReference>
<evidence type="ECO:0000256" key="5">
    <source>
        <dbReference type="ARBA" id="ARBA00023274"/>
    </source>
</evidence>
<evidence type="ECO:0000256" key="2">
    <source>
        <dbReference type="ARBA" id="ARBA00022730"/>
    </source>
</evidence>
<dbReference type="EMBL" id="BARW01027787">
    <property type="protein sequence ID" value="GAJ05819.1"/>
    <property type="molecule type" value="Genomic_DNA"/>
</dbReference>
<dbReference type="Pfam" id="PF00237">
    <property type="entry name" value="Ribosomal_L22"/>
    <property type="match status" value="1"/>
</dbReference>
<evidence type="ECO:0008006" key="7">
    <source>
        <dbReference type="Google" id="ProtNLM"/>
    </source>
</evidence>
<keyword evidence="3" id="KW-0694">RNA-binding</keyword>
<dbReference type="NCBIfam" id="TIGR01044">
    <property type="entry name" value="rplV_bact"/>
    <property type="match status" value="1"/>
</dbReference>
<dbReference type="GO" id="GO:0019843">
    <property type="term" value="F:rRNA binding"/>
    <property type="evidence" value="ECO:0007669"/>
    <property type="project" value="UniProtKB-KW"/>
</dbReference>
<sequence>MEVRAVAKDTGISPRKVRLLVDMVRGKKVDEALTILRFAPTPTARVVAKVVKSAVANAENNFQMSPSDLKIVNVFADGGRTLKRFRPRARGRSNQILKRSSHITVIVAEVEG</sequence>
<keyword evidence="4" id="KW-0689">Ribosomal protein</keyword>
<dbReference type="PANTHER" id="PTHR13501">
    <property type="entry name" value="CHLOROPLAST 50S RIBOSOMAL PROTEIN L22-RELATED"/>
    <property type="match status" value="1"/>
</dbReference>
<evidence type="ECO:0000256" key="4">
    <source>
        <dbReference type="ARBA" id="ARBA00022980"/>
    </source>
</evidence>
<protein>
    <recommendedName>
        <fullName evidence="7">50S ribosomal protein L22</fullName>
    </recommendedName>
</protein>
<dbReference type="GO" id="GO:0022625">
    <property type="term" value="C:cytosolic large ribosomal subunit"/>
    <property type="evidence" value="ECO:0007669"/>
    <property type="project" value="TreeGrafter"/>
</dbReference>
<dbReference type="InterPro" id="IPR047867">
    <property type="entry name" value="Ribosomal_uL22_bac/org-type"/>
</dbReference>